<dbReference type="Gene3D" id="2.60.120.460">
    <property type="entry name" value="YjbQ-like"/>
    <property type="match status" value="1"/>
</dbReference>
<dbReference type="RefSeq" id="WP_092346562.1">
    <property type="nucleotide sequence ID" value="NZ_CZVW01000001.1"/>
</dbReference>
<dbReference type="PIRSF" id="PIRSF004681">
    <property type="entry name" value="UCP004681"/>
    <property type="match status" value="1"/>
</dbReference>
<evidence type="ECO:0000313" key="3">
    <source>
        <dbReference type="Proteomes" id="UP000199197"/>
    </source>
</evidence>
<comment type="similarity">
    <text evidence="1">Belongs to the UPF0047 family.</text>
</comment>
<evidence type="ECO:0000256" key="1">
    <source>
        <dbReference type="ARBA" id="ARBA00005534"/>
    </source>
</evidence>
<dbReference type="PANTHER" id="PTHR30615">
    <property type="entry name" value="UNCHARACTERIZED PROTEIN YJBQ-RELATED"/>
    <property type="match status" value="1"/>
</dbReference>
<dbReference type="EMBL" id="CZVW01000001">
    <property type="protein sequence ID" value="CUS95895.1"/>
    <property type="molecule type" value="Genomic_DNA"/>
</dbReference>
<dbReference type="InterPro" id="IPR035917">
    <property type="entry name" value="YjbQ-like_sf"/>
</dbReference>
<organism evidence="2 3">
    <name type="scientific">Candidatus Chryseopegocella kryptomonas</name>
    <dbReference type="NCBI Taxonomy" id="1633643"/>
    <lineage>
        <taxon>Bacteria</taxon>
        <taxon>Pseudomonadati</taxon>
        <taxon>Candidatus Kryptoniota</taxon>
        <taxon>Candidatus Chryseopegocella</taxon>
    </lineage>
</organism>
<dbReference type="NCBIfam" id="TIGR00149">
    <property type="entry name" value="TIGR00149_YjbQ"/>
    <property type="match status" value="1"/>
</dbReference>
<protein>
    <submittedName>
        <fullName evidence="2">Secondary thiamine-phosphate synthase enzyme</fullName>
    </submittedName>
</protein>
<accession>A0A0P1MK98</accession>
<dbReference type="Pfam" id="PF01894">
    <property type="entry name" value="YjbQ"/>
    <property type="match status" value="1"/>
</dbReference>
<dbReference type="SUPFAM" id="SSF111038">
    <property type="entry name" value="YjbQ-like"/>
    <property type="match status" value="1"/>
</dbReference>
<reference evidence="3" key="1">
    <citation type="submission" date="2015-11" db="EMBL/GenBank/DDBJ databases">
        <authorList>
            <person name="Varghese N."/>
        </authorList>
    </citation>
    <scope>NUCLEOTIDE SEQUENCE [LARGE SCALE GENOMIC DNA]</scope>
    <source>
        <strain evidence="3">JGI-23</strain>
    </source>
</reference>
<name>A0A0P1MK98_9BACT</name>
<evidence type="ECO:0000313" key="2">
    <source>
        <dbReference type="EMBL" id="CUS95895.1"/>
    </source>
</evidence>
<sequence>MKVITDKITVSTKGFNDIIDITDQVQGIVKKHQVKNGNVTIFVSGSTAGVTTIEYEPGLLKDLPEAFERIAPMDKRYHHDSRWGDDNGYAHVRASILGASLTVPFSDGKLLVGTWQQIVLVDFDNRPRTRNIVVQIIGE</sequence>
<dbReference type="InterPro" id="IPR001602">
    <property type="entry name" value="UPF0047_YjbQ-like"/>
</dbReference>
<dbReference type="OrthoDB" id="9801725at2"/>
<gene>
    <name evidence="2" type="ORF">JGI23_00019</name>
</gene>
<dbReference type="PANTHER" id="PTHR30615:SF8">
    <property type="entry name" value="UPF0047 PROTEIN C4A8.02C"/>
    <property type="match status" value="1"/>
</dbReference>
<proteinExistence type="inferred from homology"/>
<keyword evidence="3" id="KW-1185">Reference proteome</keyword>
<dbReference type="Proteomes" id="UP000199197">
    <property type="component" value="Unassembled WGS sequence"/>
</dbReference>
<dbReference type="AlphaFoldDB" id="A0A0P1MK98"/>